<keyword evidence="2 8" id="KW-0963">Cytoplasm</keyword>
<dbReference type="SUPFAM" id="SSF56037">
    <property type="entry name" value="PheT/TilS domain"/>
    <property type="match status" value="1"/>
</dbReference>
<comment type="subcellular location">
    <subcellularLocation>
        <location evidence="1 8">Cytoplasm</location>
    </subcellularLocation>
</comment>
<evidence type="ECO:0000256" key="8">
    <source>
        <dbReference type="HAMAP-Rule" id="MF_01161"/>
    </source>
</evidence>
<dbReference type="AlphaFoldDB" id="A0A9D1CKK4"/>
<keyword evidence="5 8" id="KW-0547">Nucleotide-binding</keyword>
<keyword evidence="4 8" id="KW-0819">tRNA processing</keyword>
<dbReference type="Gene3D" id="3.30.465.60">
    <property type="match status" value="1"/>
</dbReference>
<dbReference type="Proteomes" id="UP000886725">
    <property type="component" value="Unassembled WGS sequence"/>
</dbReference>
<dbReference type="Pfam" id="PF01171">
    <property type="entry name" value="ATP_bind_3"/>
    <property type="match status" value="1"/>
</dbReference>
<dbReference type="Pfam" id="PF11734">
    <property type="entry name" value="TilS_C"/>
    <property type="match status" value="1"/>
</dbReference>
<sequence>MEDVVSLFAPYRIEKGDTIVVGVSGGPDSMALLSMLLKYRDQKEIQIIAAHVDHNVRRTSAKEREFVESWCMKHNIFFETMTIDKYGDDNFENEARSIRYHFFEEVIYKYQAKILMTAHHGDDLMETILMRLTRGSTLKGYGGFAEVATMKDYQIIRPLLRYTKKDLEQYDKKHKIPYVIDKSNFKTIHTRNRYRKHLLPFFKKEDPNVHLKFLKFSKILNEYDNLIESQVHQLLSKVYHDNTLFIKKYQELEPIMQSRIIHTILESIYKDDLMLINDRHVELIQKLIQSRKSNSYIYLPNNIRAIKSYDQIKIVMSIDQVSGYEIELNDYVTLPNGHHLKRVTSCDTNGNDVARLNSADLALPLYVRTRRHGDKIAGFHMKGHSKVKDIFINHKVPLKDRELWPVVVDSKGEVVWIPGIKKSKFNKSQKENCDIIIKYY</sequence>
<evidence type="ECO:0000313" key="10">
    <source>
        <dbReference type="EMBL" id="HIQ64910.1"/>
    </source>
</evidence>
<evidence type="ECO:0000313" key="11">
    <source>
        <dbReference type="Proteomes" id="UP000886725"/>
    </source>
</evidence>
<dbReference type="SMART" id="SM00977">
    <property type="entry name" value="TilS_C"/>
    <property type="match status" value="1"/>
</dbReference>
<gene>
    <name evidence="8 10" type="primary">tilS</name>
    <name evidence="10" type="ORF">IAC85_04135</name>
</gene>
<comment type="catalytic activity">
    <reaction evidence="7 8">
        <text>cytidine(34) in tRNA(Ile2) + L-lysine + ATP = lysidine(34) in tRNA(Ile2) + AMP + diphosphate + H(+)</text>
        <dbReference type="Rhea" id="RHEA:43744"/>
        <dbReference type="Rhea" id="RHEA-COMP:10625"/>
        <dbReference type="Rhea" id="RHEA-COMP:10670"/>
        <dbReference type="ChEBI" id="CHEBI:15378"/>
        <dbReference type="ChEBI" id="CHEBI:30616"/>
        <dbReference type="ChEBI" id="CHEBI:32551"/>
        <dbReference type="ChEBI" id="CHEBI:33019"/>
        <dbReference type="ChEBI" id="CHEBI:82748"/>
        <dbReference type="ChEBI" id="CHEBI:83665"/>
        <dbReference type="ChEBI" id="CHEBI:456215"/>
        <dbReference type="EC" id="6.3.4.19"/>
    </reaction>
</comment>
<proteinExistence type="inferred from homology"/>
<dbReference type="CDD" id="cd01992">
    <property type="entry name" value="TilS_N"/>
    <property type="match status" value="1"/>
</dbReference>
<evidence type="ECO:0000256" key="2">
    <source>
        <dbReference type="ARBA" id="ARBA00022490"/>
    </source>
</evidence>
<dbReference type="GO" id="GO:0006400">
    <property type="term" value="P:tRNA modification"/>
    <property type="evidence" value="ECO:0007669"/>
    <property type="project" value="UniProtKB-UniRule"/>
</dbReference>
<dbReference type="NCBIfam" id="TIGR02432">
    <property type="entry name" value="lysidine_TilS_N"/>
    <property type="match status" value="1"/>
</dbReference>
<dbReference type="PANTHER" id="PTHR43033:SF1">
    <property type="entry name" value="TRNA(ILE)-LYSIDINE SYNTHASE-RELATED"/>
    <property type="match status" value="1"/>
</dbReference>
<dbReference type="HAMAP" id="MF_01161">
    <property type="entry name" value="tRNA_Ile_lys_synt"/>
    <property type="match status" value="1"/>
</dbReference>
<evidence type="ECO:0000256" key="3">
    <source>
        <dbReference type="ARBA" id="ARBA00022598"/>
    </source>
</evidence>
<feature type="domain" description="Lysidine-tRNA(Ile) synthetase C-terminal" evidence="9">
    <location>
        <begin position="365"/>
        <end position="437"/>
    </location>
</feature>
<dbReference type="InterPro" id="IPR012796">
    <property type="entry name" value="Lysidine-tRNA-synth_C"/>
</dbReference>
<name>A0A9D1CKK4_9FIRM</name>
<dbReference type="InterPro" id="IPR014729">
    <property type="entry name" value="Rossmann-like_a/b/a_fold"/>
</dbReference>
<dbReference type="SUPFAM" id="SSF82829">
    <property type="entry name" value="MesJ substrate recognition domain-like"/>
    <property type="match status" value="1"/>
</dbReference>
<evidence type="ECO:0000256" key="5">
    <source>
        <dbReference type="ARBA" id="ARBA00022741"/>
    </source>
</evidence>
<dbReference type="GO" id="GO:0032267">
    <property type="term" value="F:tRNA(Ile)-lysidine synthase activity"/>
    <property type="evidence" value="ECO:0007669"/>
    <property type="project" value="UniProtKB-EC"/>
</dbReference>
<dbReference type="Gene3D" id="3.40.50.620">
    <property type="entry name" value="HUPs"/>
    <property type="match status" value="1"/>
</dbReference>
<dbReference type="EMBL" id="DVFU01000079">
    <property type="protein sequence ID" value="HIQ64910.1"/>
    <property type="molecule type" value="Genomic_DNA"/>
</dbReference>
<evidence type="ECO:0000259" key="9">
    <source>
        <dbReference type="SMART" id="SM00977"/>
    </source>
</evidence>
<comment type="caution">
    <text evidence="10">The sequence shown here is derived from an EMBL/GenBank/DDBJ whole genome shotgun (WGS) entry which is preliminary data.</text>
</comment>
<evidence type="ECO:0000256" key="7">
    <source>
        <dbReference type="ARBA" id="ARBA00048539"/>
    </source>
</evidence>
<dbReference type="InterPro" id="IPR012094">
    <property type="entry name" value="tRNA_Ile_lys_synt"/>
</dbReference>
<dbReference type="SUPFAM" id="SSF52402">
    <property type="entry name" value="Adenine nucleotide alpha hydrolases-like"/>
    <property type="match status" value="1"/>
</dbReference>
<dbReference type="InterPro" id="IPR012795">
    <property type="entry name" value="tRNA_Ile_lys_synt_N"/>
</dbReference>
<protein>
    <recommendedName>
        <fullName evidence="8">tRNA(Ile)-lysidine synthase</fullName>
        <ecNumber evidence="8">6.3.4.19</ecNumber>
    </recommendedName>
    <alternativeName>
        <fullName evidence="8">tRNA(Ile)-2-lysyl-cytidine synthase</fullName>
    </alternativeName>
    <alternativeName>
        <fullName evidence="8">tRNA(Ile)-lysidine synthetase</fullName>
    </alternativeName>
</protein>
<comment type="domain">
    <text evidence="8">The N-terminal region contains the highly conserved SGGXDS motif, predicted to be a P-loop motif involved in ATP binding.</text>
</comment>
<organism evidence="10 11">
    <name type="scientific">Candidatus Faecenecus gallistercoris</name>
    <dbReference type="NCBI Taxonomy" id="2840793"/>
    <lineage>
        <taxon>Bacteria</taxon>
        <taxon>Bacillati</taxon>
        <taxon>Bacillota</taxon>
        <taxon>Bacillota incertae sedis</taxon>
        <taxon>Candidatus Faecenecus</taxon>
    </lineage>
</organism>
<dbReference type="GO" id="GO:0005737">
    <property type="term" value="C:cytoplasm"/>
    <property type="evidence" value="ECO:0007669"/>
    <property type="project" value="UniProtKB-SubCell"/>
</dbReference>
<dbReference type="EC" id="6.3.4.19" evidence="8"/>
<keyword evidence="3 8" id="KW-0436">Ligase</keyword>
<comment type="similarity">
    <text evidence="8">Belongs to the tRNA(Ile)-lysidine synthase family.</text>
</comment>
<accession>A0A9D1CKK4</accession>
<comment type="function">
    <text evidence="8">Ligates lysine onto the cytidine present at position 34 of the AUA codon-specific tRNA(Ile) that contains the anticodon CAU, in an ATP-dependent manner. Cytidine is converted to lysidine, thus changing the amino acid specificity of the tRNA from methionine to isoleucine.</text>
</comment>
<evidence type="ECO:0000256" key="1">
    <source>
        <dbReference type="ARBA" id="ARBA00004496"/>
    </source>
</evidence>
<evidence type="ECO:0000256" key="6">
    <source>
        <dbReference type="ARBA" id="ARBA00022840"/>
    </source>
</evidence>
<reference evidence="10" key="2">
    <citation type="journal article" date="2021" name="PeerJ">
        <title>Extensive microbial diversity within the chicken gut microbiome revealed by metagenomics and culture.</title>
        <authorList>
            <person name="Gilroy R."/>
            <person name="Ravi A."/>
            <person name="Getino M."/>
            <person name="Pursley I."/>
            <person name="Horton D.L."/>
            <person name="Alikhan N.F."/>
            <person name="Baker D."/>
            <person name="Gharbi K."/>
            <person name="Hall N."/>
            <person name="Watson M."/>
            <person name="Adriaenssens E.M."/>
            <person name="Foster-Nyarko E."/>
            <person name="Jarju S."/>
            <person name="Secka A."/>
            <person name="Antonio M."/>
            <person name="Oren A."/>
            <person name="Chaudhuri R.R."/>
            <person name="La Ragione R."/>
            <person name="Hildebrand F."/>
            <person name="Pallen M.J."/>
        </authorList>
    </citation>
    <scope>NUCLEOTIDE SEQUENCE</scope>
    <source>
        <strain evidence="10">CHK165-10780</strain>
    </source>
</reference>
<evidence type="ECO:0000256" key="4">
    <source>
        <dbReference type="ARBA" id="ARBA00022694"/>
    </source>
</evidence>
<keyword evidence="6 8" id="KW-0067">ATP-binding</keyword>
<dbReference type="PANTHER" id="PTHR43033">
    <property type="entry name" value="TRNA(ILE)-LYSIDINE SYNTHASE-RELATED"/>
    <property type="match status" value="1"/>
</dbReference>
<feature type="binding site" evidence="8">
    <location>
        <begin position="24"/>
        <end position="29"/>
    </location>
    <ligand>
        <name>ATP</name>
        <dbReference type="ChEBI" id="CHEBI:30616"/>
    </ligand>
</feature>
<dbReference type="GO" id="GO:0005524">
    <property type="term" value="F:ATP binding"/>
    <property type="evidence" value="ECO:0007669"/>
    <property type="project" value="UniProtKB-UniRule"/>
</dbReference>
<dbReference type="NCBIfam" id="TIGR02433">
    <property type="entry name" value="lysidine_TilS_C"/>
    <property type="match status" value="1"/>
</dbReference>
<dbReference type="InterPro" id="IPR011063">
    <property type="entry name" value="TilS/TtcA_N"/>
</dbReference>
<reference evidence="10" key="1">
    <citation type="submission" date="2020-10" db="EMBL/GenBank/DDBJ databases">
        <authorList>
            <person name="Gilroy R."/>
        </authorList>
    </citation>
    <scope>NUCLEOTIDE SEQUENCE</scope>
    <source>
        <strain evidence="10">CHK165-10780</strain>
    </source>
</reference>